<dbReference type="Proteomes" id="UP000596004">
    <property type="component" value="Chromosome"/>
</dbReference>
<dbReference type="GO" id="GO:0019843">
    <property type="term" value="F:rRNA binding"/>
    <property type="evidence" value="ECO:0007669"/>
    <property type="project" value="UniProtKB-KW"/>
</dbReference>
<dbReference type="AlphaFoldDB" id="A0A7T9DKM3"/>
<evidence type="ECO:0000256" key="5">
    <source>
        <dbReference type="ARBA" id="ARBA00035454"/>
    </source>
</evidence>
<dbReference type="PANTHER" id="PTHR11655:SF16">
    <property type="entry name" value="60S RIBOSOMAL PROTEIN L9"/>
    <property type="match status" value="1"/>
</dbReference>
<dbReference type="Gene3D" id="3.90.930.12">
    <property type="entry name" value="Ribosomal protein L6, alpha-beta domain"/>
    <property type="match status" value="2"/>
</dbReference>
<keyword evidence="1" id="KW-0699">rRNA-binding</keyword>
<evidence type="ECO:0000259" key="6">
    <source>
        <dbReference type="Pfam" id="PF00347"/>
    </source>
</evidence>
<dbReference type="FunFam" id="3.90.930.12:FF:000008">
    <property type="entry name" value="50S ribosomal protein L6"/>
    <property type="match status" value="1"/>
</dbReference>
<evidence type="ECO:0000256" key="2">
    <source>
        <dbReference type="ARBA" id="ARBA00022884"/>
    </source>
</evidence>
<accession>A0A7T9DKM3</accession>
<keyword evidence="2" id="KW-0694">RNA-binding</keyword>
<proteinExistence type="predicted"/>
<dbReference type="GO" id="GO:0002181">
    <property type="term" value="P:cytoplasmic translation"/>
    <property type="evidence" value="ECO:0007669"/>
    <property type="project" value="TreeGrafter"/>
</dbReference>
<keyword evidence="3 7" id="KW-0689">Ribosomal protein</keyword>
<name>A0A7T9DKM3_9ARCH</name>
<gene>
    <name evidence="7" type="primary">rpl6p</name>
    <name evidence="7" type="ORF">IPJ89_01860</name>
</gene>
<evidence type="ECO:0000256" key="3">
    <source>
        <dbReference type="ARBA" id="ARBA00022980"/>
    </source>
</evidence>
<evidence type="ECO:0000256" key="4">
    <source>
        <dbReference type="ARBA" id="ARBA00023274"/>
    </source>
</evidence>
<keyword evidence="4" id="KW-0687">Ribonucleoprotein</keyword>
<feature type="domain" description="Large ribosomal subunit protein uL6 alpha-beta" evidence="6">
    <location>
        <begin position="99"/>
        <end position="173"/>
    </location>
</feature>
<dbReference type="InterPro" id="IPR036789">
    <property type="entry name" value="Ribosomal_uL6-like_a/b-dom_sf"/>
</dbReference>
<dbReference type="InterPro" id="IPR000702">
    <property type="entry name" value="Ribosomal_uL6-like"/>
</dbReference>
<dbReference type="GO" id="GO:0022625">
    <property type="term" value="C:cytosolic large ribosomal subunit"/>
    <property type="evidence" value="ECO:0007669"/>
    <property type="project" value="TreeGrafter"/>
</dbReference>
<evidence type="ECO:0000256" key="1">
    <source>
        <dbReference type="ARBA" id="ARBA00022730"/>
    </source>
</evidence>
<reference evidence="7" key="1">
    <citation type="submission" date="2020-11" db="EMBL/GenBank/DDBJ databases">
        <title>Connecting structure to function with the recovery of over 1000 high-quality activated sludge metagenome-assembled genomes encoding full-length rRNA genes using long-read sequencing.</title>
        <authorList>
            <person name="Singleton C.M."/>
            <person name="Petriglieri F."/>
            <person name="Kristensen J.M."/>
            <person name="Kirkegaard R.H."/>
            <person name="Michaelsen T.Y."/>
            <person name="Andersen M.H."/>
            <person name="Karst S.M."/>
            <person name="Dueholm M.S."/>
            <person name="Nielsen P.H."/>
            <person name="Albertsen M."/>
        </authorList>
    </citation>
    <scope>NUCLEOTIDE SEQUENCE</scope>
    <source>
        <strain evidence="7">Fred_18-Q3-R57-64_BAT3C.431</strain>
    </source>
</reference>
<dbReference type="InterPro" id="IPR020040">
    <property type="entry name" value="Ribosomal_uL6_a/b-dom"/>
</dbReference>
<dbReference type="PANTHER" id="PTHR11655">
    <property type="entry name" value="60S/50S RIBOSOMAL PROTEIN L6/L9"/>
    <property type="match status" value="1"/>
</dbReference>
<protein>
    <recommendedName>
        <fullName evidence="5">50S ribosomal protein L6</fullName>
    </recommendedName>
</protein>
<organism evidence="7">
    <name type="scientific">Candidatus Iainarchaeum sp</name>
    <dbReference type="NCBI Taxonomy" id="3101447"/>
    <lineage>
        <taxon>Archaea</taxon>
        <taxon>Candidatus Iainarchaeota</taxon>
        <taxon>Candidatus Iainarchaeia</taxon>
        <taxon>Candidatus Iainarchaeales</taxon>
        <taxon>Candidatus Iainarchaeaceae</taxon>
        <taxon>Candidatus Iainarchaeum</taxon>
    </lineage>
</organism>
<sequence>MAAKKPEKKHIVAIPAGVNVTYQHGTMTATKGNKTSHKHLATPEVHIKIEGSEVHFAPINTKRKTIAILNALMAHTQNLITGAEKGYFYKLTVVHSHFPMNIAKKENRVEISNFLGEKAPRIAMILGKDTQVEIKGKEITVKGFNKEDVAQTAGNMEIVTREKKKDQRVFQDGIYIVEHGVNA</sequence>
<evidence type="ECO:0000313" key="7">
    <source>
        <dbReference type="EMBL" id="QQR92970.1"/>
    </source>
</evidence>
<dbReference type="EMBL" id="CP064981">
    <property type="protein sequence ID" value="QQR92970.1"/>
    <property type="molecule type" value="Genomic_DNA"/>
</dbReference>
<dbReference type="SUPFAM" id="SSF56053">
    <property type="entry name" value="Ribosomal protein L6"/>
    <property type="match status" value="2"/>
</dbReference>
<dbReference type="PIRSF" id="PIRSF002162">
    <property type="entry name" value="Ribosomal_L6"/>
    <property type="match status" value="1"/>
</dbReference>
<dbReference type="GO" id="GO:0003735">
    <property type="term" value="F:structural constituent of ribosome"/>
    <property type="evidence" value="ECO:0007669"/>
    <property type="project" value="InterPro"/>
</dbReference>
<dbReference type="Pfam" id="PF00347">
    <property type="entry name" value="Ribosomal_L6"/>
    <property type="match status" value="1"/>
</dbReference>